<evidence type="ECO:0000259" key="10">
    <source>
        <dbReference type="PROSITE" id="PS50112"/>
    </source>
</evidence>
<evidence type="ECO:0000313" key="13">
    <source>
        <dbReference type="Proteomes" id="UP000011864"/>
    </source>
</evidence>
<dbReference type="HOGENOM" id="CLU_000445_114_39_6"/>
<dbReference type="KEGG" id="gps:C427_4426"/>
<dbReference type="Gene3D" id="3.30.565.10">
    <property type="entry name" value="Histidine kinase-like ATPase, C-terminal domain"/>
    <property type="match status" value="1"/>
</dbReference>
<reference evidence="12 13" key="1">
    <citation type="journal article" date="2013" name="Genome Announc.">
        <title>Complete Genome Sequence of Glaciecola psychrophila Strain 170T.</title>
        <authorList>
            <person name="Yin J."/>
            <person name="Chen J."/>
            <person name="Liu G."/>
            <person name="Yu Y."/>
            <person name="Song L."/>
            <person name="Wang X."/>
            <person name="Qu X."/>
        </authorList>
    </citation>
    <scope>NUCLEOTIDE SEQUENCE [LARGE SCALE GENOMIC DNA]</scope>
    <source>
        <strain evidence="12 13">170</strain>
    </source>
</reference>
<dbReference type="InterPro" id="IPR036890">
    <property type="entry name" value="HATPase_C_sf"/>
</dbReference>
<keyword evidence="5" id="KW-0547">Nucleotide-binding</keyword>
<dbReference type="CDD" id="cd00082">
    <property type="entry name" value="HisKA"/>
    <property type="match status" value="1"/>
</dbReference>
<keyword evidence="8" id="KW-0902">Two-component regulatory system</keyword>
<dbReference type="InterPro" id="IPR004358">
    <property type="entry name" value="Sig_transdc_His_kin-like_C"/>
</dbReference>
<evidence type="ECO:0000256" key="4">
    <source>
        <dbReference type="ARBA" id="ARBA00022679"/>
    </source>
</evidence>
<dbReference type="Proteomes" id="UP000011864">
    <property type="component" value="Chromosome"/>
</dbReference>
<feature type="domain" description="PAC" evidence="11">
    <location>
        <begin position="178"/>
        <end position="232"/>
    </location>
</feature>
<dbReference type="InterPro" id="IPR000700">
    <property type="entry name" value="PAS-assoc_C"/>
</dbReference>
<dbReference type="InterPro" id="IPR003594">
    <property type="entry name" value="HATPase_dom"/>
</dbReference>
<evidence type="ECO:0000256" key="8">
    <source>
        <dbReference type="ARBA" id="ARBA00023012"/>
    </source>
</evidence>
<dbReference type="InterPro" id="IPR036097">
    <property type="entry name" value="HisK_dim/P_sf"/>
</dbReference>
<dbReference type="CDD" id="cd00130">
    <property type="entry name" value="PAS"/>
    <property type="match status" value="1"/>
</dbReference>
<dbReference type="PANTHER" id="PTHR43065:SF46">
    <property type="entry name" value="C4-DICARBOXYLATE TRANSPORT SENSOR PROTEIN DCTB"/>
    <property type="match status" value="1"/>
</dbReference>
<feature type="domain" description="Histidine kinase" evidence="9">
    <location>
        <begin position="245"/>
        <end position="460"/>
    </location>
</feature>
<accession>K6Z268</accession>
<evidence type="ECO:0000256" key="2">
    <source>
        <dbReference type="ARBA" id="ARBA00012438"/>
    </source>
</evidence>
<keyword evidence="13" id="KW-1185">Reference proteome</keyword>
<evidence type="ECO:0000256" key="1">
    <source>
        <dbReference type="ARBA" id="ARBA00000085"/>
    </source>
</evidence>
<dbReference type="Gene3D" id="3.30.450.20">
    <property type="entry name" value="PAS domain"/>
    <property type="match status" value="1"/>
</dbReference>
<comment type="catalytic activity">
    <reaction evidence="1">
        <text>ATP + protein L-histidine = ADP + protein N-phospho-L-histidine.</text>
        <dbReference type="EC" id="2.7.13.3"/>
    </reaction>
</comment>
<dbReference type="SUPFAM" id="SSF55874">
    <property type="entry name" value="ATPase domain of HSP90 chaperone/DNA topoisomerase II/histidine kinase"/>
    <property type="match status" value="1"/>
</dbReference>
<dbReference type="InterPro" id="IPR000014">
    <property type="entry name" value="PAS"/>
</dbReference>
<evidence type="ECO:0000256" key="7">
    <source>
        <dbReference type="ARBA" id="ARBA00022840"/>
    </source>
</evidence>
<dbReference type="PANTHER" id="PTHR43065">
    <property type="entry name" value="SENSOR HISTIDINE KINASE"/>
    <property type="match status" value="1"/>
</dbReference>
<keyword evidence="7" id="KW-0067">ATP-binding</keyword>
<dbReference type="SUPFAM" id="SSF55785">
    <property type="entry name" value="PYP-like sensor domain (PAS domain)"/>
    <property type="match status" value="1"/>
</dbReference>
<dbReference type="PROSITE" id="PS50109">
    <property type="entry name" value="HIS_KIN"/>
    <property type="match status" value="1"/>
</dbReference>
<dbReference type="PATRIC" id="fig|1129794.4.peg.4406"/>
<dbReference type="GO" id="GO:0000155">
    <property type="term" value="F:phosphorelay sensor kinase activity"/>
    <property type="evidence" value="ECO:0007669"/>
    <property type="project" value="InterPro"/>
</dbReference>
<evidence type="ECO:0000256" key="6">
    <source>
        <dbReference type="ARBA" id="ARBA00022777"/>
    </source>
</evidence>
<dbReference type="SMART" id="SM00388">
    <property type="entry name" value="HisKA"/>
    <property type="match status" value="1"/>
</dbReference>
<dbReference type="eggNOG" id="COG4191">
    <property type="taxonomic scope" value="Bacteria"/>
</dbReference>
<dbReference type="GO" id="GO:0005524">
    <property type="term" value="F:ATP binding"/>
    <property type="evidence" value="ECO:0007669"/>
    <property type="project" value="UniProtKB-KW"/>
</dbReference>
<keyword evidence="3" id="KW-0597">Phosphoprotein</keyword>
<name>K6Z268_9ALTE</name>
<evidence type="ECO:0000256" key="3">
    <source>
        <dbReference type="ARBA" id="ARBA00022553"/>
    </source>
</evidence>
<keyword evidence="4" id="KW-0808">Transferase</keyword>
<sequence length="460" mass="50566">MMTNISSLKVWLVTIAQIKYQAKYALVGTIFGCLFLAVSWAIDLFSSGLMPTIANIILIHLDNPIIYIVDTAPLVLGSTFYYLGTVHARLDAEAKSQRDSGARFRALMDSAFDAIIIINAQGAVMDFNAAAEGIFGYQRRQVLGIDLADLIIPHRYREAHGQGLKMFLKTGKGPLIGQRFEIEALHHDGHEFPVEVAVEKYEVVTGTEKKAAFVGFIRNISERKEAAANLIQSSKLATLGEMATSVAHELNQPLNVIRMAAGNSRRKMSEGIADAEYLNDKLLRIEEQTARAATIIDHMRMFGRQATELPESIDPRVVVVNALDLVSEQLRLAGIEVMTALAEDCAYVLGHAIQMEQVILNLLTNARDAIDESEDQAKITLRVFEGDKVVHITVQDTGGGIPSDVLHRIFEPFFTTKEMGKGTGLGLSVSYGIVRDMKGTIIAENIDDGARFTITLPMFS</sequence>
<dbReference type="EC" id="2.7.13.3" evidence="2"/>
<dbReference type="Pfam" id="PF00512">
    <property type="entry name" value="HisKA"/>
    <property type="match status" value="1"/>
</dbReference>
<dbReference type="Pfam" id="PF02518">
    <property type="entry name" value="HATPase_c"/>
    <property type="match status" value="1"/>
</dbReference>
<protein>
    <recommendedName>
        <fullName evidence="2">histidine kinase</fullName>
        <ecNumber evidence="2">2.7.13.3</ecNumber>
    </recommendedName>
</protein>
<keyword evidence="6" id="KW-0418">Kinase</keyword>
<evidence type="ECO:0000256" key="5">
    <source>
        <dbReference type="ARBA" id="ARBA00022741"/>
    </source>
</evidence>
<dbReference type="OrthoDB" id="7052769at2"/>
<organism evidence="12 13">
    <name type="scientific">Paraglaciecola psychrophila 170</name>
    <dbReference type="NCBI Taxonomy" id="1129794"/>
    <lineage>
        <taxon>Bacteria</taxon>
        <taxon>Pseudomonadati</taxon>
        <taxon>Pseudomonadota</taxon>
        <taxon>Gammaproteobacteria</taxon>
        <taxon>Alteromonadales</taxon>
        <taxon>Alteromonadaceae</taxon>
        <taxon>Paraglaciecola</taxon>
    </lineage>
</organism>
<dbReference type="NCBIfam" id="TIGR00229">
    <property type="entry name" value="sensory_box"/>
    <property type="match status" value="1"/>
</dbReference>
<dbReference type="EMBL" id="CP003837">
    <property type="protein sequence ID" value="AGH46528.1"/>
    <property type="molecule type" value="Genomic_DNA"/>
</dbReference>
<dbReference type="PROSITE" id="PS50113">
    <property type="entry name" value="PAC"/>
    <property type="match status" value="1"/>
</dbReference>
<evidence type="ECO:0000313" key="12">
    <source>
        <dbReference type="EMBL" id="AGH46528.1"/>
    </source>
</evidence>
<dbReference type="InterPro" id="IPR003661">
    <property type="entry name" value="HisK_dim/P_dom"/>
</dbReference>
<dbReference type="RefSeq" id="WP_007640960.1">
    <property type="nucleotide sequence ID" value="NC_020514.1"/>
</dbReference>
<dbReference type="PRINTS" id="PR00344">
    <property type="entry name" value="BCTRLSENSOR"/>
</dbReference>
<evidence type="ECO:0000259" key="11">
    <source>
        <dbReference type="PROSITE" id="PS50113"/>
    </source>
</evidence>
<feature type="domain" description="PAS" evidence="10">
    <location>
        <begin position="100"/>
        <end position="171"/>
    </location>
</feature>
<dbReference type="InterPro" id="IPR005467">
    <property type="entry name" value="His_kinase_dom"/>
</dbReference>
<dbReference type="SMART" id="SM00387">
    <property type="entry name" value="HATPase_c"/>
    <property type="match status" value="1"/>
</dbReference>
<dbReference type="SUPFAM" id="SSF47384">
    <property type="entry name" value="Homodimeric domain of signal transducing histidine kinase"/>
    <property type="match status" value="1"/>
</dbReference>
<dbReference type="Gene3D" id="1.10.287.130">
    <property type="match status" value="1"/>
</dbReference>
<dbReference type="SMART" id="SM00091">
    <property type="entry name" value="PAS"/>
    <property type="match status" value="1"/>
</dbReference>
<dbReference type="PROSITE" id="PS50112">
    <property type="entry name" value="PAS"/>
    <property type="match status" value="1"/>
</dbReference>
<dbReference type="InterPro" id="IPR035965">
    <property type="entry name" value="PAS-like_dom_sf"/>
</dbReference>
<evidence type="ECO:0000259" key="9">
    <source>
        <dbReference type="PROSITE" id="PS50109"/>
    </source>
</evidence>
<dbReference type="AlphaFoldDB" id="K6Z268"/>
<dbReference type="Pfam" id="PF13426">
    <property type="entry name" value="PAS_9"/>
    <property type="match status" value="1"/>
</dbReference>
<gene>
    <name evidence="12" type="ORF">C427_4426</name>
</gene>
<proteinExistence type="predicted"/>
<dbReference type="STRING" id="1129794.C427_4426"/>